<dbReference type="PANTHER" id="PTHR10507">
    <property type="entry name" value="CDC45-RELATED PROTEIN"/>
    <property type="match status" value="1"/>
</dbReference>
<dbReference type="InterPro" id="IPR003874">
    <property type="entry name" value="CDC45"/>
</dbReference>
<dbReference type="GO" id="GO:1902977">
    <property type="term" value="P:mitotic DNA replication preinitiation complex assembly"/>
    <property type="evidence" value="ECO:0000318"/>
    <property type="project" value="GO_Central"/>
</dbReference>
<evidence type="ECO:0000256" key="4">
    <source>
        <dbReference type="ARBA" id="ARBA00023242"/>
    </source>
</evidence>
<dbReference type="GO" id="GO:0000727">
    <property type="term" value="P:double-strand break repair via break-induced replication"/>
    <property type="evidence" value="ECO:0000318"/>
    <property type="project" value="GO_Central"/>
</dbReference>
<evidence type="ECO:0000256" key="6">
    <source>
        <dbReference type="SAM" id="MobiDB-lite"/>
    </source>
</evidence>
<name>B3S1K2_TRIAD</name>
<reference evidence="7 8" key="1">
    <citation type="journal article" date="2008" name="Nature">
        <title>The Trichoplax genome and the nature of placozoans.</title>
        <authorList>
            <person name="Srivastava M."/>
            <person name="Begovic E."/>
            <person name="Chapman J."/>
            <person name="Putnam N.H."/>
            <person name="Hellsten U."/>
            <person name="Kawashima T."/>
            <person name="Kuo A."/>
            <person name="Mitros T."/>
            <person name="Salamov A."/>
            <person name="Carpenter M.L."/>
            <person name="Signorovitch A.Y."/>
            <person name="Moreno M.A."/>
            <person name="Kamm K."/>
            <person name="Grimwood J."/>
            <person name="Schmutz J."/>
            <person name="Shapiro H."/>
            <person name="Grigoriev I.V."/>
            <person name="Buss L.W."/>
            <person name="Schierwater B."/>
            <person name="Dellaporta S.L."/>
            <person name="Rokhsar D.S."/>
        </authorList>
    </citation>
    <scope>NUCLEOTIDE SEQUENCE [LARGE SCALE GENOMIC DNA]</scope>
    <source>
        <strain evidence="7 8">Grell-BS-1999</strain>
    </source>
</reference>
<evidence type="ECO:0000256" key="5">
    <source>
        <dbReference type="ARBA" id="ARBA00023306"/>
    </source>
</evidence>
<evidence type="ECO:0000256" key="1">
    <source>
        <dbReference type="ARBA" id="ARBA00004123"/>
    </source>
</evidence>
<dbReference type="GO" id="GO:0003697">
    <property type="term" value="F:single-stranded DNA binding"/>
    <property type="evidence" value="ECO:0000318"/>
    <property type="project" value="GO_Central"/>
</dbReference>
<comment type="similarity">
    <text evidence="2">Belongs to the CDC45 family.</text>
</comment>
<dbReference type="OrthoDB" id="10258882at2759"/>
<evidence type="ECO:0000256" key="2">
    <source>
        <dbReference type="ARBA" id="ARBA00010727"/>
    </source>
</evidence>
<evidence type="ECO:0000313" key="8">
    <source>
        <dbReference type="Proteomes" id="UP000009022"/>
    </source>
</evidence>
<proteinExistence type="inferred from homology"/>
<accession>B3S1K2</accession>
<protein>
    <submittedName>
        <fullName evidence="7">Uncharacterized protein</fullName>
    </submittedName>
</protein>
<dbReference type="Proteomes" id="UP000009022">
    <property type="component" value="Unassembled WGS sequence"/>
</dbReference>
<dbReference type="EMBL" id="DS985247">
    <property type="protein sequence ID" value="EDV23242.1"/>
    <property type="molecule type" value="Genomic_DNA"/>
</dbReference>
<dbReference type="GO" id="GO:0003688">
    <property type="term" value="F:DNA replication origin binding"/>
    <property type="evidence" value="ECO:0000318"/>
    <property type="project" value="GO_Central"/>
</dbReference>
<evidence type="ECO:0000313" key="7">
    <source>
        <dbReference type="EMBL" id="EDV23242.1"/>
    </source>
</evidence>
<sequence>MFIANIKQEFYSAILYQRVLIIAVADCDSLCSCKILQSILHSDNIGYTLVPVSGLQELERVYLEYSDQFKNIILINCGGNINIVEILQPEEDVKFYVIDSHRPFDLNNVFNQDQVKIILMEGETVDIPDFDDVFRQNEDEEDDDDDRDNLDNGSSADEEIEGSPRKRMKTDTSAMIAFDLAWKLSKDNNDNLWWTIIGLTEQYLHQKIDRLSDITFGSFRSQFGYKTKFTAADAVYGLIAIIEDMENPKPLSDKFLEALDSLSRSKCKTLSEGIRKAKLQQIAIFKQVRNFIDMRQVVCAGPFLYACIDEGSSDKKIFCKPTTLGKLARFLLTAYVASSRNKLAASLPMVLVTPLDTDRGTSLVLGIPPIAEDTARNFLGRAFEQAAEKTKARTLHDCFDSSIIEIKSEDRGKFFDALSALLA</sequence>
<dbReference type="RefSeq" id="XP_002114152.1">
    <property type="nucleotide sequence ID" value="XM_002114116.1"/>
</dbReference>
<dbReference type="PANTHER" id="PTHR10507:SF0">
    <property type="entry name" value="CELL DIVISION CONTROL PROTEIN 45 HOMOLOG"/>
    <property type="match status" value="1"/>
</dbReference>
<dbReference type="CTD" id="6755679"/>
<feature type="region of interest" description="Disordered" evidence="6">
    <location>
        <begin position="137"/>
        <end position="167"/>
    </location>
</feature>
<evidence type="ECO:0000256" key="3">
    <source>
        <dbReference type="ARBA" id="ARBA00022705"/>
    </source>
</evidence>
<dbReference type="OMA" id="EDCFMEA"/>
<feature type="compositionally biased region" description="Acidic residues" evidence="6">
    <location>
        <begin position="138"/>
        <end position="148"/>
    </location>
</feature>
<dbReference type="Pfam" id="PF02724">
    <property type="entry name" value="CDC45"/>
    <property type="match status" value="3"/>
</dbReference>
<dbReference type="InParanoid" id="B3S1K2"/>
<dbReference type="HOGENOM" id="CLU_005871_4_0_1"/>
<dbReference type="GeneID" id="6755679"/>
<dbReference type="GO" id="GO:0003682">
    <property type="term" value="F:chromatin binding"/>
    <property type="evidence" value="ECO:0000318"/>
    <property type="project" value="GO_Central"/>
</dbReference>
<dbReference type="PhylomeDB" id="B3S1K2"/>
<comment type="subcellular location">
    <subcellularLocation>
        <location evidence="1">Nucleus</location>
    </subcellularLocation>
</comment>
<keyword evidence="5" id="KW-0131">Cell cycle</keyword>
<keyword evidence="4" id="KW-0539">Nucleus</keyword>
<keyword evidence="8" id="KW-1185">Reference proteome</keyword>
<dbReference type="STRING" id="10228.B3S1K2"/>
<organism evidence="7 8">
    <name type="scientific">Trichoplax adhaerens</name>
    <name type="common">Trichoplax reptans</name>
    <dbReference type="NCBI Taxonomy" id="10228"/>
    <lineage>
        <taxon>Eukaryota</taxon>
        <taxon>Metazoa</taxon>
        <taxon>Placozoa</taxon>
        <taxon>Uniplacotomia</taxon>
        <taxon>Trichoplacea</taxon>
        <taxon>Trichoplacidae</taxon>
        <taxon>Trichoplax</taxon>
    </lineage>
</organism>
<dbReference type="GO" id="GO:0031261">
    <property type="term" value="C:DNA replication preinitiation complex"/>
    <property type="evidence" value="ECO:0000318"/>
    <property type="project" value="GO_Central"/>
</dbReference>
<gene>
    <name evidence="7" type="ORF">TRIADDRAFT_58320</name>
</gene>
<dbReference type="AlphaFoldDB" id="B3S1K2"/>
<dbReference type="eggNOG" id="KOG2475">
    <property type="taxonomic scope" value="Eukaryota"/>
</dbReference>
<dbReference type="GO" id="GO:0006270">
    <property type="term" value="P:DNA replication initiation"/>
    <property type="evidence" value="ECO:0000318"/>
    <property type="project" value="GO_Central"/>
</dbReference>
<keyword evidence="3" id="KW-0235">DNA replication</keyword>
<dbReference type="KEGG" id="tad:TRIADDRAFT_58320"/>